<dbReference type="AlphaFoldDB" id="A0A371CPV5"/>
<evidence type="ECO:0000313" key="2">
    <source>
        <dbReference type="EMBL" id="RDX42325.1"/>
    </source>
</evidence>
<proteinExistence type="predicted"/>
<organism evidence="2 3">
    <name type="scientific">Lentinus brumalis</name>
    <dbReference type="NCBI Taxonomy" id="2498619"/>
    <lineage>
        <taxon>Eukaryota</taxon>
        <taxon>Fungi</taxon>
        <taxon>Dikarya</taxon>
        <taxon>Basidiomycota</taxon>
        <taxon>Agaricomycotina</taxon>
        <taxon>Agaricomycetes</taxon>
        <taxon>Polyporales</taxon>
        <taxon>Polyporaceae</taxon>
        <taxon>Lentinus</taxon>
    </lineage>
</organism>
<evidence type="ECO:0000256" key="1">
    <source>
        <dbReference type="SAM" id="MobiDB-lite"/>
    </source>
</evidence>
<protein>
    <submittedName>
        <fullName evidence="2">Uncharacterized protein</fullName>
    </submittedName>
</protein>
<accession>A0A371CPV5</accession>
<dbReference type="Proteomes" id="UP000256964">
    <property type="component" value="Unassembled WGS sequence"/>
</dbReference>
<gene>
    <name evidence="2" type="ORF">OH76DRAFT_114073</name>
</gene>
<feature type="region of interest" description="Disordered" evidence="1">
    <location>
        <begin position="198"/>
        <end position="219"/>
    </location>
</feature>
<reference evidence="2 3" key="1">
    <citation type="journal article" date="2018" name="Biotechnol. Biofuels">
        <title>Integrative visual omics of the white-rot fungus Polyporus brumalis exposes the biotechnological potential of its oxidative enzymes for delignifying raw plant biomass.</title>
        <authorList>
            <person name="Miyauchi S."/>
            <person name="Rancon A."/>
            <person name="Drula E."/>
            <person name="Hage H."/>
            <person name="Chaduli D."/>
            <person name="Favel A."/>
            <person name="Grisel S."/>
            <person name="Henrissat B."/>
            <person name="Herpoel-Gimbert I."/>
            <person name="Ruiz-Duenas F.J."/>
            <person name="Chevret D."/>
            <person name="Hainaut M."/>
            <person name="Lin J."/>
            <person name="Wang M."/>
            <person name="Pangilinan J."/>
            <person name="Lipzen A."/>
            <person name="Lesage-Meessen L."/>
            <person name="Navarro D."/>
            <person name="Riley R."/>
            <person name="Grigoriev I.V."/>
            <person name="Zhou S."/>
            <person name="Raouche S."/>
            <person name="Rosso M.N."/>
        </authorList>
    </citation>
    <scope>NUCLEOTIDE SEQUENCE [LARGE SCALE GENOMIC DNA]</scope>
    <source>
        <strain evidence="2 3">BRFM 1820</strain>
    </source>
</reference>
<evidence type="ECO:0000313" key="3">
    <source>
        <dbReference type="Proteomes" id="UP000256964"/>
    </source>
</evidence>
<keyword evidence="3" id="KW-1185">Reference proteome</keyword>
<sequence length="279" mass="32045">MVASLRHCHRDPCCSPPMTLPVANRYQFRYVEVITKLRQQVGFTKHIRYPIRAIALNFTDYVPTAESAPREKPLRFQLVHGRIVNSDPELSTPCGYLPSRQSSSSIYGNSRPLLLQPQQARTHQYCSEMSTDRPLVDMAAGNRMELPRKLTLVSRSNETVRKVHRWRELQRKGLPPSRRATVNLLYCPRTKVVAAIRPRRGSSRRHTDIPPAPSRLQGPLTAAQETGISYLPARKNRASRSTLHRLPLRSEYSKTNWQKTRRSSLSVLRSIRRPILLIQ</sequence>
<name>A0A371CPV5_9APHY</name>
<dbReference type="EMBL" id="KZ857487">
    <property type="protein sequence ID" value="RDX42325.1"/>
    <property type="molecule type" value="Genomic_DNA"/>
</dbReference>